<dbReference type="InterPro" id="IPR011333">
    <property type="entry name" value="SKP1/BTB/POZ_sf"/>
</dbReference>
<evidence type="ECO:0000313" key="3">
    <source>
        <dbReference type="EMBL" id="TFY81619.1"/>
    </source>
</evidence>
<feature type="region of interest" description="Disordered" evidence="1">
    <location>
        <begin position="1"/>
        <end position="24"/>
    </location>
</feature>
<dbReference type="InterPro" id="IPR000210">
    <property type="entry name" value="BTB/POZ_dom"/>
</dbReference>
<dbReference type="Pfam" id="PF00651">
    <property type="entry name" value="BTB"/>
    <property type="match status" value="1"/>
</dbReference>
<dbReference type="PROSITE" id="PS50097">
    <property type="entry name" value="BTB"/>
    <property type="match status" value="1"/>
</dbReference>
<sequence length="349" mass="39634">MSDQRPIKRPRDDLEQGSASSRSTQLAIKKSRDLWLHDGNIILVCESTGFRVHQSVLTLHSLVFKDMFAVGNPDEDKFEDCTVVTLPDAADDILHVLKALYFRDYANEDRLDLEVLASLLRMATKYMFSSFRKEIIPRLQILFPDTHDTYISLERFNRTPVAKLDPKVGIELGLTCGVPIIIPAALYMCALRTFMGGKGRLLSPFDNTTSPSHVAQIRCLRFMSNWSDLMDDVFSSLEGEAPWETLEVGYWKCLNSKDAGECPGLPLEAKREMETKCRRLTTNVLKRDIMSADTMEEYGICSFCKAGVLAYQGELRKKIWDILPKAAGYSDWDALRTEQRRQDALREGS</sequence>
<dbReference type="AlphaFoldDB" id="A0A4Z0A6T7"/>
<dbReference type="CDD" id="cd18186">
    <property type="entry name" value="BTB_POZ_ZBTB_KLHL-like"/>
    <property type="match status" value="1"/>
</dbReference>
<reference evidence="3 4" key="1">
    <citation type="submission" date="2019-02" db="EMBL/GenBank/DDBJ databases">
        <title>Genome sequencing of the rare red list fungi Hericium alpestre (H. flagellum).</title>
        <authorList>
            <person name="Buettner E."/>
            <person name="Kellner H."/>
        </authorList>
    </citation>
    <scope>NUCLEOTIDE SEQUENCE [LARGE SCALE GENOMIC DNA]</scope>
    <source>
        <strain evidence="3 4">DSM 108284</strain>
    </source>
</reference>
<dbReference type="OrthoDB" id="2799068at2759"/>
<organism evidence="3 4">
    <name type="scientific">Hericium alpestre</name>
    <dbReference type="NCBI Taxonomy" id="135208"/>
    <lineage>
        <taxon>Eukaryota</taxon>
        <taxon>Fungi</taxon>
        <taxon>Dikarya</taxon>
        <taxon>Basidiomycota</taxon>
        <taxon>Agaricomycotina</taxon>
        <taxon>Agaricomycetes</taxon>
        <taxon>Russulales</taxon>
        <taxon>Hericiaceae</taxon>
        <taxon>Hericium</taxon>
    </lineage>
</organism>
<proteinExistence type="predicted"/>
<evidence type="ECO:0000259" key="2">
    <source>
        <dbReference type="PROSITE" id="PS50097"/>
    </source>
</evidence>
<comment type="caution">
    <text evidence="3">The sequence shown here is derived from an EMBL/GenBank/DDBJ whole genome shotgun (WGS) entry which is preliminary data.</text>
</comment>
<accession>A0A4Z0A6T7</accession>
<dbReference type="EMBL" id="SFCI01000191">
    <property type="protein sequence ID" value="TFY81619.1"/>
    <property type="molecule type" value="Genomic_DNA"/>
</dbReference>
<dbReference type="Gene3D" id="3.30.710.10">
    <property type="entry name" value="Potassium Channel Kv1.1, Chain A"/>
    <property type="match status" value="1"/>
</dbReference>
<evidence type="ECO:0000256" key="1">
    <source>
        <dbReference type="SAM" id="MobiDB-lite"/>
    </source>
</evidence>
<feature type="domain" description="BTB" evidence="2">
    <location>
        <begin position="39"/>
        <end position="109"/>
    </location>
</feature>
<gene>
    <name evidence="3" type="ORF">EWM64_g2387</name>
</gene>
<evidence type="ECO:0000313" key="4">
    <source>
        <dbReference type="Proteomes" id="UP000298061"/>
    </source>
</evidence>
<name>A0A4Z0A6T7_9AGAM</name>
<keyword evidence="4" id="KW-1185">Reference proteome</keyword>
<protein>
    <recommendedName>
        <fullName evidence="2">BTB domain-containing protein</fullName>
    </recommendedName>
</protein>
<dbReference type="SUPFAM" id="SSF54695">
    <property type="entry name" value="POZ domain"/>
    <property type="match status" value="1"/>
</dbReference>
<dbReference type="Proteomes" id="UP000298061">
    <property type="component" value="Unassembled WGS sequence"/>
</dbReference>
<feature type="compositionally biased region" description="Basic and acidic residues" evidence="1">
    <location>
        <begin position="1"/>
        <end position="14"/>
    </location>
</feature>